<dbReference type="EMBL" id="LN871599">
    <property type="protein sequence ID" value="SIO73919.1"/>
    <property type="molecule type" value="Genomic_DNA"/>
</dbReference>
<dbReference type="GeneID" id="33043799"/>
<name>A0A1N6LYG7_BABMR</name>
<dbReference type="RefSeq" id="XP_021337968.1">
    <property type="nucleotide sequence ID" value="XM_021482818.1"/>
</dbReference>
<protein>
    <submittedName>
        <fullName evidence="2">Uncharacterized protein</fullName>
    </submittedName>
</protein>
<accession>A0A1N6LYG7</accession>
<keyword evidence="1" id="KW-1133">Transmembrane helix</keyword>
<reference evidence="2 3" key="2">
    <citation type="journal article" date="2013" name="PLoS ONE">
        <title>Whole genome mapping and re-organization of the nuclear and mitochondrial genomes of Babesia microti isolates.</title>
        <authorList>
            <person name="Cornillot E."/>
            <person name="Dassouli A."/>
            <person name="Garg A."/>
            <person name="Pachikara N."/>
            <person name="Randazzo S."/>
            <person name="Depoix D."/>
            <person name="Carcy B."/>
            <person name="Delbecq S."/>
            <person name="Frutos R."/>
            <person name="Silva J.C."/>
            <person name="Sutton R."/>
            <person name="Krause P.J."/>
            <person name="Mamoun C.B."/>
        </authorList>
    </citation>
    <scope>NUCLEOTIDE SEQUENCE [LARGE SCALE GENOMIC DNA]</scope>
    <source>
        <strain evidence="2 3">RI</strain>
    </source>
</reference>
<feature type="transmembrane region" description="Helical" evidence="1">
    <location>
        <begin position="6"/>
        <end position="29"/>
    </location>
</feature>
<evidence type="ECO:0000313" key="2">
    <source>
        <dbReference type="EMBL" id="SIO73919.1"/>
    </source>
</evidence>
<sequence>MLYSMLYSVGVTIQMAPIYHLSISTLFFISYQKYAGQQYNYLISCNKIRKIIIKFII</sequence>
<dbReference type="VEuPathDB" id="PiroplasmaDB:BmR1_04g09756"/>
<evidence type="ECO:0000256" key="1">
    <source>
        <dbReference type="SAM" id="Phobius"/>
    </source>
</evidence>
<evidence type="ECO:0000313" key="3">
    <source>
        <dbReference type="Proteomes" id="UP000002899"/>
    </source>
</evidence>
<keyword evidence="1" id="KW-0472">Membrane</keyword>
<dbReference type="KEGG" id="bmic:BmR1_04g09756"/>
<reference evidence="2 3" key="3">
    <citation type="journal article" date="2016" name="Sci. Rep.">
        <title>Genome-wide diversity and gene expression profiling of Babesia microti isolates identify polymorphic genes that mediate host-pathogen interactions.</title>
        <authorList>
            <person name="Silva J.C."/>
            <person name="Cornillot E."/>
            <person name="McCracken C."/>
            <person name="Usmani-Brown S."/>
            <person name="Dwivedi A."/>
            <person name="Ifeonu O.O."/>
            <person name="Crabtree J."/>
            <person name="Gotia H.T."/>
            <person name="Virji A.Z."/>
            <person name="Reynes C."/>
            <person name="Colinge J."/>
            <person name="Kumar V."/>
            <person name="Lawres L."/>
            <person name="Pazzi J.E."/>
            <person name="Pablo J.V."/>
            <person name="Hung C."/>
            <person name="Brancato J."/>
            <person name="Kumari P."/>
            <person name="Orvis J."/>
            <person name="Tretina K."/>
            <person name="Chibucos M."/>
            <person name="Ott S."/>
            <person name="Sadzewicz L."/>
            <person name="Sengamalay N."/>
            <person name="Shetty A.C."/>
            <person name="Su Q."/>
            <person name="Tallon L."/>
            <person name="Fraser C.M."/>
            <person name="Frutos R."/>
            <person name="Molina D.M."/>
            <person name="Krause P.J."/>
            <person name="Ben Mamoun C."/>
        </authorList>
    </citation>
    <scope>NUCLEOTIDE SEQUENCE [LARGE SCALE GENOMIC DNA]</scope>
    <source>
        <strain evidence="2 3">RI</strain>
    </source>
</reference>
<keyword evidence="1" id="KW-0812">Transmembrane</keyword>
<dbReference type="AlphaFoldDB" id="A0A1N6LYG7"/>
<proteinExistence type="predicted"/>
<organism evidence="2 3">
    <name type="scientific">Babesia microti (strain RI)</name>
    <dbReference type="NCBI Taxonomy" id="1133968"/>
    <lineage>
        <taxon>Eukaryota</taxon>
        <taxon>Sar</taxon>
        <taxon>Alveolata</taxon>
        <taxon>Apicomplexa</taxon>
        <taxon>Aconoidasida</taxon>
        <taxon>Piroplasmida</taxon>
        <taxon>Babesiidae</taxon>
        <taxon>Babesia</taxon>
    </lineage>
</organism>
<gene>
    <name evidence="2" type="ORF">BmR1_04g09756</name>
</gene>
<reference evidence="2 3" key="1">
    <citation type="journal article" date="2012" name="Nucleic Acids Res.">
        <title>Sequencing of the smallest Apicomplexan genome from the human pathogen Babesia microti.</title>
        <authorList>
            <person name="Cornillot E."/>
            <person name="Hadj-Kaddour K."/>
            <person name="Dassouli A."/>
            <person name="Noel B."/>
            <person name="Ranwez V."/>
            <person name="Vacherie B."/>
            <person name="Augagneur Y."/>
            <person name="Bres V."/>
            <person name="Duclos A."/>
            <person name="Randazzo S."/>
            <person name="Carcy B."/>
            <person name="Debierre-Grockiego F."/>
            <person name="Delbecq S."/>
            <person name="Moubri-Menage K."/>
            <person name="Shams-Eldin H."/>
            <person name="Usmani-Brown S."/>
            <person name="Bringaud F."/>
            <person name="Wincker P."/>
            <person name="Vivares C.P."/>
            <person name="Schwarz R.T."/>
            <person name="Schetters T.P."/>
            <person name="Krause P.J."/>
            <person name="Gorenflot A."/>
            <person name="Berry V."/>
            <person name="Barbe V."/>
            <person name="Ben Mamoun C."/>
        </authorList>
    </citation>
    <scope>NUCLEOTIDE SEQUENCE [LARGE SCALE GENOMIC DNA]</scope>
    <source>
        <strain evidence="2 3">RI</strain>
    </source>
</reference>
<keyword evidence="3" id="KW-1185">Reference proteome</keyword>
<dbReference type="Proteomes" id="UP000002899">
    <property type="component" value="Chromosome IV"/>
</dbReference>